<feature type="domain" description="MCM C-terminal AAA(+) ATPase" evidence="14">
    <location>
        <begin position="285"/>
        <end position="491"/>
    </location>
</feature>
<evidence type="ECO:0000256" key="2">
    <source>
        <dbReference type="ARBA" id="ARBA00008010"/>
    </source>
</evidence>
<dbReference type="GO" id="GO:0000347">
    <property type="term" value="C:THO complex"/>
    <property type="evidence" value="ECO:0007669"/>
    <property type="project" value="UniProtKB-ARBA"/>
</dbReference>
<reference evidence="15 16" key="1">
    <citation type="journal article" date="2018" name="Nat. Genet.">
        <title>The Rosa genome provides new insights in the design of modern roses.</title>
        <authorList>
            <person name="Bendahmane M."/>
        </authorList>
    </citation>
    <scope>NUCLEOTIDE SEQUENCE [LARGE SCALE GENOMIC DNA]</scope>
    <source>
        <strain evidence="16">cv. Old Blush</strain>
    </source>
</reference>
<evidence type="ECO:0000256" key="11">
    <source>
        <dbReference type="RuleBase" id="RU004070"/>
    </source>
</evidence>
<sequence>MDISEEVRAAHRRELTTFLEDGTYMDDIKAVLNRKDRRLIVNISDLHSYGDLGNRILRNPSDYMQAFNDAATEVASKIDPKYLKSGDQLLVGFNGPFVSRGVTPRDLLSEYIGSMVSVRGIVTKCSLVRPKVVKSVHFCPTTGNFMTREYRDITSNMGLPTGTVYPTRDENGNLLVTEYGLCKYKDHQTLSMQEVPENSAPGQLPRTVDVIVEDDLVDKCKPGDRVAVVGIYKALPGKSKGSVNGVFRTVLIANNVTQLNKEAQSPQYSAEDLTNIKKIAERDDAFDLLGNSLAPSIYGHSWIKKAVILLMLGGVEKNLKNGTHLRGDINMMMVGDPSVAKSQLLRAIMNIAPLAISTTGRGSSGVGLTAAVTSDQETGERRLEAGAMVLADRGVVCIDEFDKMNDQDRVAIHEVMEQQTVTIAKAGIHASLNARCSVVAAANPIYGSYDRSLTPTKNIGLPDSLLSRFDLLFIVLDQMDPDIDRQVSEHVLRMHRYRSASGGEAMLDANSGYGGEDEIDNDSTVFVKYNRMLHGKKTSRGQKRDTLTIKFLKKYIHYAKHRIQPDLTDEASEQIATAYAELRDASSNAKTGGTLPITARTLETIIRLSTAHAKLKLSRKVTKSDVEAALKVLNFAIYHKELTDMEEREQEREMERNGRDVHRSGENDGSRNRTANRDGATIDAMEIDDPPTQSATNISSDRKEAFNSLFGGHMREKRLDSISIEDIEMAVNERADSPYSRAEIIVLLEKLQEDNRVMIADGTVVMIS</sequence>
<feature type="region of interest" description="Disordered" evidence="13">
    <location>
        <begin position="645"/>
        <end position="698"/>
    </location>
</feature>
<comment type="similarity">
    <text evidence="2 11">Belongs to the MCM family.</text>
</comment>
<dbReference type="OrthoDB" id="1882346at2759"/>
<dbReference type="SUPFAM" id="SSF52540">
    <property type="entry name" value="P-loop containing nucleoside triphosphate hydrolases"/>
    <property type="match status" value="1"/>
</dbReference>
<dbReference type="STRING" id="74649.A0A2P6Q5E8"/>
<comment type="subunit">
    <text evidence="12">Component of the MCM2-7 complex.</text>
</comment>
<dbReference type="InterPro" id="IPR008046">
    <property type="entry name" value="Mcm3"/>
</dbReference>
<dbReference type="PANTHER" id="PTHR11630:SF46">
    <property type="entry name" value="DNA REPLICATION LICENSING FACTOR MCM3-RELATED"/>
    <property type="match status" value="1"/>
</dbReference>
<dbReference type="GO" id="GO:0017116">
    <property type="term" value="F:single-stranded DNA helicase activity"/>
    <property type="evidence" value="ECO:0007669"/>
    <property type="project" value="TreeGrafter"/>
</dbReference>
<dbReference type="EMBL" id="PDCK01000043">
    <property type="protein sequence ID" value="PRQ29417.1"/>
    <property type="molecule type" value="Genomic_DNA"/>
</dbReference>
<dbReference type="CDD" id="cd17754">
    <property type="entry name" value="MCM3"/>
    <property type="match status" value="1"/>
</dbReference>
<dbReference type="SUPFAM" id="SSF50249">
    <property type="entry name" value="Nucleic acid-binding proteins"/>
    <property type="match status" value="1"/>
</dbReference>
<keyword evidence="8 11" id="KW-0238">DNA-binding</keyword>
<feature type="compositionally biased region" description="Basic and acidic residues" evidence="13">
    <location>
        <begin position="645"/>
        <end position="671"/>
    </location>
</feature>
<dbReference type="Gene3D" id="2.20.28.10">
    <property type="match status" value="1"/>
</dbReference>
<gene>
    <name evidence="15" type="ORF">RchiOBHm_Chr5g0013661</name>
</gene>
<dbReference type="PROSITE" id="PS50051">
    <property type="entry name" value="MCM_2"/>
    <property type="match status" value="1"/>
</dbReference>
<keyword evidence="7 11" id="KW-0067">ATP-binding</keyword>
<dbReference type="InterPro" id="IPR031327">
    <property type="entry name" value="MCM"/>
</dbReference>
<comment type="function">
    <text evidence="12">Acts as component of the MCM2-7 complex (MCM complex) which is the replicative helicase essential for 'once per cell cycle' DNA replication initiation and elongation in eukaryotic cells. The active ATPase sites in the MCM2-7 ring are formed through the interaction surfaces of two neighboring subunits such that a critical structure of a conserved arginine finger motif is provided in trans relative to the ATP-binding site of the Walker A box of the adjacent subunit. The six ATPase active sites, however, are likely to contribute differentially to the complex helicase activity.</text>
</comment>
<evidence type="ECO:0000256" key="3">
    <source>
        <dbReference type="ARBA" id="ARBA00022705"/>
    </source>
</evidence>
<dbReference type="PRINTS" id="PR01657">
    <property type="entry name" value="MCMFAMILY"/>
</dbReference>
<dbReference type="Pfam" id="PF14551">
    <property type="entry name" value="MCM_N"/>
    <property type="match status" value="1"/>
</dbReference>
<dbReference type="Pfam" id="PF00493">
    <property type="entry name" value="MCM"/>
    <property type="match status" value="1"/>
</dbReference>
<evidence type="ECO:0000256" key="13">
    <source>
        <dbReference type="SAM" id="MobiDB-lite"/>
    </source>
</evidence>
<name>A0A2P6Q5E8_ROSCH</name>
<dbReference type="GO" id="GO:0042555">
    <property type="term" value="C:MCM complex"/>
    <property type="evidence" value="ECO:0007669"/>
    <property type="project" value="UniProtKB-UniRule"/>
</dbReference>
<dbReference type="OMA" id="NVYPQED"/>
<dbReference type="InterPro" id="IPR018525">
    <property type="entry name" value="MCM_CS"/>
</dbReference>
<dbReference type="InterPro" id="IPR056575">
    <property type="entry name" value="WH_MCM3_C"/>
</dbReference>
<dbReference type="GO" id="GO:0003697">
    <property type="term" value="F:single-stranded DNA binding"/>
    <property type="evidence" value="ECO:0007669"/>
    <property type="project" value="TreeGrafter"/>
</dbReference>
<dbReference type="Pfam" id="PF17855">
    <property type="entry name" value="MCM_lid"/>
    <property type="match status" value="1"/>
</dbReference>
<dbReference type="Gene3D" id="3.40.50.300">
    <property type="entry name" value="P-loop containing nucleotide triphosphate hydrolases"/>
    <property type="match status" value="1"/>
</dbReference>
<keyword evidence="16" id="KW-1185">Reference proteome</keyword>
<evidence type="ECO:0000256" key="4">
    <source>
        <dbReference type="ARBA" id="ARBA00022741"/>
    </source>
</evidence>
<dbReference type="InterPro" id="IPR033762">
    <property type="entry name" value="MCM_OB"/>
</dbReference>
<dbReference type="InterPro" id="IPR001208">
    <property type="entry name" value="MCM_dom"/>
</dbReference>
<dbReference type="GO" id="GO:0005524">
    <property type="term" value="F:ATP binding"/>
    <property type="evidence" value="ECO:0007669"/>
    <property type="project" value="UniProtKB-UniRule"/>
</dbReference>
<dbReference type="SMART" id="SM00350">
    <property type="entry name" value="MCM"/>
    <property type="match status" value="1"/>
</dbReference>
<accession>A0A2P6Q5E8</accession>
<keyword evidence="5 12" id="KW-0378">Hydrolase</keyword>
<dbReference type="Gramene" id="PRQ29417">
    <property type="protein sequence ID" value="PRQ29417"/>
    <property type="gene ID" value="RchiOBHm_Chr5g0013661"/>
</dbReference>
<evidence type="ECO:0000256" key="9">
    <source>
        <dbReference type="ARBA" id="ARBA00023242"/>
    </source>
</evidence>
<dbReference type="AlphaFoldDB" id="A0A2P6Q5E8"/>
<dbReference type="GO" id="GO:0000727">
    <property type="term" value="P:double-strand break repair via break-induced replication"/>
    <property type="evidence" value="ECO:0007669"/>
    <property type="project" value="TreeGrafter"/>
</dbReference>
<dbReference type="SMR" id="A0A2P6Q5E8"/>
<comment type="catalytic activity">
    <reaction evidence="10 12">
        <text>ATP + H2O = ADP + phosphate + H(+)</text>
        <dbReference type="Rhea" id="RHEA:13065"/>
        <dbReference type="ChEBI" id="CHEBI:15377"/>
        <dbReference type="ChEBI" id="CHEBI:15378"/>
        <dbReference type="ChEBI" id="CHEBI:30616"/>
        <dbReference type="ChEBI" id="CHEBI:43474"/>
        <dbReference type="ChEBI" id="CHEBI:456216"/>
        <dbReference type="EC" id="3.6.4.12"/>
    </reaction>
</comment>
<evidence type="ECO:0000313" key="16">
    <source>
        <dbReference type="Proteomes" id="UP000238479"/>
    </source>
</evidence>
<dbReference type="Pfam" id="PF23191">
    <property type="entry name" value="WHD_MCM3_C"/>
    <property type="match status" value="1"/>
</dbReference>
<proteinExistence type="inferred from homology"/>
<dbReference type="InterPro" id="IPR041562">
    <property type="entry name" value="MCM_lid"/>
</dbReference>
<evidence type="ECO:0000256" key="8">
    <source>
        <dbReference type="ARBA" id="ARBA00023125"/>
    </source>
</evidence>
<dbReference type="InterPro" id="IPR012340">
    <property type="entry name" value="NA-bd_OB-fold"/>
</dbReference>
<evidence type="ECO:0000313" key="15">
    <source>
        <dbReference type="EMBL" id="PRQ29417.1"/>
    </source>
</evidence>
<dbReference type="EC" id="3.6.4.12" evidence="12"/>
<keyword evidence="3 12" id="KW-0235">DNA replication</keyword>
<dbReference type="InterPro" id="IPR003593">
    <property type="entry name" value="AAA+_ATPase"/>
</dbReference>
<evidence type="ECO:0000256" key="7">
    <source>
        <dbReference type="ARBA" id="ARBA00022840"/>
    </source>
</evidence>
<evidence type="ECO:0000256" key="6">
    <source>
        <dbReference type="ARBA" id="ARBA00022806"/>
    </source>
</evidence>
<evidence type="ECO:0000259" key="14">
    <source>
        <dbReference type="PROSITE" id="PS50051"/>
    </source>
</evidence>
<dbReference type="InterPro" id="IPR027925">
    <property type="entry name" value="MCM_N"/>
</dbReference>
<evidence type="ECO:0000256" key="5">
    <source>
        <dbReference type="ARBA" id="ARBA00022801"/>
    </source>
</evidence>
<organism evidence="15 16">
    <name type="scientific">Rosa chinensis</name>
    <name type="common">China rose</name>
    <dbReference type="NCBI Taxonomy" id="74649"/>
    <lineage>
        <taxon>Eukaryota</taxon>
        <taxon>Viridiplantae</taxon>
        <taxon>Streptophyta</taxon>
        <taxon>Embryophyta</taxon>
        <taxon>Tracheophyta</taxon>
        <taxon>Spermatophyta</taxon>
        <taxon>Magnoliopsida</taxon>
        <taxon>eudicotyledons</taxon>
        <taxon>Gunneridae</taxon>
        <taxon>Pentapetalae</taxon>
        <taxon>rosids</taxon>
        <taxon>fabids</taxon>
        <taxon>Rosales</taxon>
        <taxon>Rosaceae</taxon>
        <taxon>Rosoideae</taxon>
        <taxon>Rosoideae incertae sedis</taxon>
        <taxon>Rosa</taxon>
    </lineage>
</organism>
<evidence type="ECO:0000256" key="12">
    <source>
        <dbReference type="RuleBase" id="RU368061"/>
    </source>
</evidence>
<dbReference type="GO" id="GO:0006271">
    <property type="term" value="P:DNA strand elongation involved in DNA replication"/>
    <property type="evidence" value="ECO:0007669"/>
    <property type="project" value="TreeGrafter"/>
</dbReference>
<protein>
    <recommendedName>
        <fullName evidence="12">DNA replication licensing factor MCM3</fullName>
        <ecNumber evidence="12">3.6.4.12</ecNumber>
    </recommendedName>
</protein>
<dbReference type="Gene3D" id="3.30.1640.10">
    <property type="entry name" value="mini-chromosome maintenance (MCM) complex, chain A, domain 1"/>
    <property type="match status" value="1"/>
</dbReference>
<dbReference type="SMART" id="SM00382">
    <property type="entry name" value="AAA"/>
    <property type="match status" value="1"/>
</dbReference>
<comment type="subcellular location">
    <subcellularLocation>
        <location evidence="1 12">Nucleus</location>
    </subcellularLocation>
</comment>
<evidence type="ECO:0000256" key="10">
    <source>
        <dbReference type="ARBA" id="ARBA00047995"/>
    </source>
</evidence>
<dbReference type="Proteomes" id="UP000238479">
    <property type="component" value="Chromosome 5"/>
</dbReference>
<dbReference type="GO" id="GO:1902975">
    <property type="term" value="P:mitotic DNA replication initiation"/>
    <property type="evidence" value="ECO:0007669"/>
    <property type="project" value="TreeGrafter"/>
</dbReference>
<keyword evidence="4 11" id="KW-0547">Nucleotide-binding</keyword>
<dbReference type="Pfam" id="PF17207">
    <property type="entry name" value="MCM_OB"/>
    <property type="match status" value="1"/>
</dbReference>
<evidence type="ECO:0000256" key="1">
    <source>
        <dbReference type="ARBA" id="ARBA00004123"/>
    </source>
</evidence>
<dbReference type="GO" id="GO:0016887">
    <property type="term" value="F:ATP hydrolysis activity"/>
    <property type="evidence" value="ECO:0007669"/>
    <property type="project" value="RHEA"/>
</dbReference>
<keyword evidence="9 12" id="KW-0539">Nucleus</keyword>
<dbReference type="PRINTS" id="PR01659">
    <property type="entry name" value="MCMPROTEIN3"/>
</dbReference>
<dbReference type="InterPro" id="IPR027417">
    <property type="entry name" value="P-loop_NTPase"/>
</dbReference>
<dbReference type="FunFam" id="2.20.28.10:FF:000008">
    <property type="entry name" value="DNA helicase"/>
    <property type="match status" value="1"/>
</dbReference>
<dbReference type="PANTHER" id="PTHR11630">
    <property type="entry name" value="DNA REPLICATION LICENSING FACTOR MCM FAMILY MEMBER"/>
    <property type="match status" value="1"/>
</dbReference>
<keyword evidence="6 12" id="KW-0347">Helicase</keyword>
<dbReference type="PROSITE" id="PS00847">
    <property type="entry name" value="MCM_1"/>
    <property type="match status" value="1"/>
</dbReference>
<comment type="caution">
    <text evidence="15">The sequence shown here is derived from an EMBL/GenBank/DDBJ whole genome shotgun (WGS) entry which is preliminary data.</text>
</comment>
<dbReference type="Gene3D" id="2.40.50.140">
    <property type="entry name" value="Nucleic acid-binding proteins"/>
    <property type="match status" value="1"/>
</dbReference>